<dbReference type="InterPro" id="IPR013057">
    <property type="entry name" value="AA_transpt_TM"/>
</dbReference>
<evidence type="ECO:0000256" key="4">
    <source>
        <dbReference type="ARBA" id="ARBA00022692"/>
    </source>
</evidence>
<evidence type="ECO:0000256" key="6">
    <source>
        <dbReference type="ARBA" id="ARBA00022989"/>
    </source>
</evidence>
<gene>
    <name evidence="10" type="ORF">M9Y10_028518</name>
</gene>
<evidence type="ECO:0000313" key="10">
    <source>
        <dbReference type="EMBL" id="KAK8891310.1"/>
    </source>
</evidence>
<comment type="subcellular location">
    <subcellularLocation>
        <location evidence="1">Membrane</location>
        <topology evidence="1">Multi-pass membrane protein</topology>
    </subcellularLocation>
</comment>
<keyword evidence="4 8" id="KW-0812">Transmembrane</keyword>
<feature type="transmembrane region" description="Helical" evidence="8">
    <location>
        <begin position="251"/>
        <end position="277"/>
    </location>
</feature>
<feature type="domain" description="Amino acid transporter transmembrane" evidence="9">
    <location>
        <begin position="28"/>
        <end position="395"/>
    </location>
</feature>
<feature type="transmembrane region" description="Helical" evidence="8">
    <location>
        <begin position="172"/>
        <end position="195"/>
    </location>
</feature>
<keyword evidence="5" id="KW-0029">Amino-acid transport</keyword>
<feature type="transmembrane region" description="Helical" evidence="8">
    <location>
        <begin position="55"/>
        <end position="76"/>
    </location>
</feature>
<dbReference type="Proteomes" id="UP001470230">
    <property type="component" value="Unassembled WGS sequence"/>
</dbReference>
<keyword evidence="3" id="KW-0813">Transport</keyword>
<evidence type="ECO:0000256" key="3">
    <source>
        <dbReference type="ARBA" id="ARBA00022448"/>
    </source>
</evidence>
<keyword evidence="11" id="KW-1185">Reference proteome</keyword>
<comment type="caution">
    <text evidence="10">The sequence shown here is derived from an EMBL/GenBank/DDBJ whole genome shotgun (WGS) entry which is preliminary data.</text>
</comment>
<evidence type="ECO:0000256" key="2">
    <source>
        <dbReference type="ARBA" id="ARBA00008066"/>
    </source>
</evidence>
<accession>A0ABR2KJJ8</accession>
<evidence type="ECO:0000256" key="5">
    <source>
        <dbReference type="ARBA" id="ARBA00022970"/>
    </source>
</evidence>
<feature type="transmembrane region" description="Helical" evidence="8">
    <location>
        <begin position="340"/>
        <end position="359"/>
    </location>
</feature>
<feature type="transmembrane region" description="Helical" evidence="8">
    <location>
        <begin position="365"/>
        <end position="386"/>
    </location>
</feature>
<dbReference type="Pfam" id="PF01490">
    <property type="entry name" value="Aa_trans"/>
    <property type="match status" value="1"/>
</dbReference>
<evidence type="ECO:0000256" key="1">
    <source>
        <dbReference type="ARBA" id="ARBA00004141"/>
    </source>
</evidence>
<sequence>MMKSKRDINEDKYIFTRIGTLNSVEFICCILNSIIGSGALRLGSSFNSGIIFSHILNIFVALVSIYSIKLFVYAAAYYHESTFEEIWSVAFSNKTKIIPAICSILSSFTNVMSYLSFLQNSFVQILSMLILLINDEAQETVDQIERYSLLIGLGIIVIFCVPICMSSNLRLVALLSFISLFFFGGVFIYIIARFIEKVCKDGFDPNHRLKLFDIKDNISTSISSLTYAYLFYPFAWPGLRHSRKPTVKNLLNAFNIIILITFIIYTTMGTFSYLTFFDENTGGVILDYYPSNTKTNQVLMLVSHIFVFIYIMFTIPVVLNPSRYIILNYINKKDEFPLEIWSLIGITLSLISLLLANFPDKITDIIYNIADILTLSLLFIFPPILYLKGYGKSNKLHLVGAILEIILGVAVISFMLYLDLC</sequence>
<proteinExistence type="inferred from homology"/>
<feature type="transmembrane region" description="Helical" evidence="8">
    <location>
        <begin position="21"/>
        <end position="43"/>
    </location>
</feature>
<keyword evidence="6 8" id="KW-1133">Transmembrane helix</keyword>
<comment type="similarity">
    <text evidence="2">Belongs to the amino acid/polyamine transporter 2 family.</text>
</comment>
<protein>
    <recommendedName>
        <fullName evidence="9">Amino acid transporter transmembrane domain-containing protein</fullName>
    </recommendedName>
</protein>
<evidence type="ECO:0000256" key="8">
    <source>
        <dbReference type="SAM" id="Phobius"/>
    </source>
</evidence>
<feature type="transmembrane region" description="Helical" evidence="8">
    <location>
        <begin position="147"/>
        <end position="165"/>
    </location>
</feature>
<evidence type="ECO:0000259" key="9">
    <source>
        <dbReference type="Pfam" id="PF01490"/>
    </source>
</evidence>
<dbReference type="PANTHER" id="PTHR22950:SF458">
    <property type="entry name" value="SODIUM-COUPLED NEUTRAL AMINO ACID TRANSPORTER 11-RELATED"/>
    <property type="match status" value="1"/>
</dbReference>
<evidence type="ECO:0000256" key="7">
    <source>
        <dbReference type="ARBA" id="ARBA00023136"/>
    </source>
</evidence>
<dbReference type="EMBL" id="JAPFFF010000004">
    <property type="protein sequence ID" value="KAK8891310.1"/>
    <property type="molecule type" value="Genomic_DNA"/>
</dbReference>
<dbReference type="PANTHER" id="PTHR22950">
    <property type="entry name" value="AMINO ACID TRANSPORTER"/>
    <property type="match status" value="1"/>
</dbReference>
<feature type="transmembrane region" description="Helical" evidence="8">
    <location>
        <begin position="398"/>
        <end position="418"/>
    </location>
</feature>
<feature type="transmembrane region" description="Helical" evidence="8">
    <location>
        <begin position="297"/>
        <end position="319"/>
    </location>
</feature>
<feature type="transmembrane region" description="Helical" evidence="8">
    <location>
        <begin position="218"/>
        <end position="239"/>
    </location>
</feature>
<keyword evidence="7 8" id="KW-0472">Membrane</keyword>
<organism evidence="10 11">
    <name type="scientific">Tritrichomonas musculus</name>
    <dbReference type="NCBI Taxonomy" id="1915356"/>
    <lineage>
        <taxon>Eukaryota</taxon>
        <taxon>Metamonada</taxon>
        <taxon>Parabasalia</taxon>
        <taxon>Tritrichomonadida</taxon>
        <taxon>Tritrichomonadidae</taxon>
        <taxon>Tritrichomonas</taxon>
    </lineage>
</organism>
<reference evidence="10 11" key="1">
    <citation type="submission" date="2024-04" db="EMBL/GenBank/DDBJ databases">
        <title>Tritrichomonas musculus Genome.</title>
        <authorList>
            <person name="Alves-Ferreira E."/>
            <person name="Grigg M."/>
            <person name="Lorenzi H."/>
            <person name="Galac M."/>
        </authorList>
    </citation>
    <scope>NUCLEOTIDE SEQUENCE [LARGE SCALE GENOMIC DNA]</scope>
    <source>
        <strain evidence="10 11">EAF2021</strain>
    </source>
</reference>
<name>A0ABR2KJJ8_9EUKA</name>
<evidence type="ECO:0000313" key="11">
    <source>
        <dbReference type="Proteomes" id="UP001470230"/>
    </source>
</evidence>